<evidence type="ECO:0000313" key="2">
    <source>
        <dbReference type="EMBL" id="QXQ15639.1"/>
    </source>
</evidence>
<feature type="region of interest" description="Disordered" evidence="1">
    <location>
        <begin position="57"/>
        <end position="94"/>
    </location>
</feature>
<gene>
    <name evidence="2" type="ORF">KV203_02650</name>
</gene>
<reference evidence="2" key="1">
    <citation type="submission" date="2021-07" db="EMBL/GenBank/DDBJ databases">
        <title>Candidatus Kaistella beijingensis sp. nov. isolated from a municipal wastewater treatment plant is involved in sludge foaming.</title>
        <authorList>
            <person name="Song Y."/>
            <person name="Liu S.-J."/>
        </authorList>
    </citation>
    <scope>NUCLEOTIDE SEQUENCE</scope>
    <source>
        <strain evidence="2">DSM 43998</strain>
    </source>
</reference>
<protein>
    <submittedName>
        <fullName evidence="2">Uncharacterized protein</fullName>
    </submittedName>
</protein>
<sequence>MAQRRVEVQRTGGAVLQLAAVNGPAADVLTALLRVVAEEAARTPRFATAIAGIAAPAPAPAAPETGPATTAARTTTATRTTAAAKPRSTTRAKRQPGVLDPFVIYRESGVDALTAQLGPLTMDQLRDIIAEQEIDTRRETRYKRKQEVLVAWTVTRVRELADKGNAFR</sequence>
<dbReference type="Proteomes" id="UP000887023">
    <property type="component" value="Chromosome"/>
</dbReference>
<evidence type="ECO:0000256" key="1">
    <source>
        <dbReference type="SAM" id="MobiDB-lite"/>
    </source>
</evidence>
<dbReference type="EMBL" id="CP079105">
    <property type="protein sequence ID" value="QXQ15639.1"/>
    <property type="molecule type" value="Genomic_DNA"/>
</dbReference>
<accession>A0ABX8SCN9</accession>
<name>A0ABX8SCN9_9ACTN</name>
<organism evidence="2 3">
    <name type="scientific">Skermania pinensis</name>
    <dbReference type="NCBI Taxonomy" id="39122"/>
    <lineage>
        <taxon>Bacteria</taxon>
        <taxon>Bacillati</taxon>
        <taxon>Actinomycetota</taxon>
        <taxon>Actinomycetes</taxon>
        <taxon>Mycobacteriales</taxon>
        <taxon>Gordoniaceae</taxon>
        <taxon>Skermania</taxon>
    </lineage>
</organism>
<feature type="compositionally biased region" description="Low complexity" evidence="1">
    <location>
        <begin position="57"/>
        <end position="87"/>
    </location>
</feature>
<proteinExistence type="predicted"/>
<evidence type="ECO:0000313" key="3">
    <source>
        <dbReference type="Proteomes" id="UP000887023"/>
    </source>
</evidence>
<keyword evidence="3" id="KW-1185">Reference proteome</keyword>